<dbReference type="Proteomes" id="UP001258315">
    <property type="component" value="Unassembled WGS sequence"/>
</dbReference>
<sequence>MKLKYSVLSLIFTSLTLATIAQPVKNYRIFWGVANYQNKKIIISRKFERNGKRCYLGIDPNTLTTAVLPATQITVNTSTYADVLSAFKNTPYVNALGSAQQQATSLQDAGISHGFPKEKGISLTIDLCPSHKPLDRIIFTNLIAEFKKVKTPIPVALSLTGRFMLTHADDIAWLKSLEKYGDLSITWINHTYNHHFNPRLPLKVNFLLEPATDLNFEILGTEIAMLQNGLTPSVFFRFPGLVSDQQLITRVTGYGLIPVGSDAWLAKGQNAASGSIVLIHGNGNEPLGVADFIKLLKTEKQNVLNHQWLLYDLSENVEDEFNTNN</sequence>
<accession>A0ABU3GQ98</accession>
<feature type="signal peptide" evidence="1">
    <location>
        <begin position="1"/>
        <end position="21"/>
    </location>
</feature>
<dbReference type="Gene3D" id="3.20.20.370">
    <property type="entry name" value="Glycoside hydrolase/deacetylase"/>
    <property type="match status" value="1"/>
</dbReference>
<feature type="chain" id="PRO_5045213473" description="Polysaccharide deacetylase" evidence="1">
    <location>
        <begin position="22"/>
        <end position="325"/>
    </location>
</feature>
<reference evidence="3" key="1">
    <citation type="submission" date="2023-07" db="EMBL/GenBank/DDBJ databases">
        <title>Functional and genomic diversity of the sorghum phyllosphere microbiome.</title>
        <authorList>
            <person name="Shade A."/>
        </authorList>
    </citation>
    <scope>NUCLEOTIDE SEQUENCE [LARGE SCALE GENOMIC DNA]</scope>
    <source>
        <strain evidence="3">SORGH_AS_0422</strain>
    </source>
</reference>
<evidence type="ECO:0008006" key="4">
    <source>
        <dbReference type="Google" id="ProtNLM"/>
    </source>
</evidence>
<comment type="caution">
    <text evidence="2">The sequence shown here is derived from an EMBL/GenBank/DDBJ whole genome shotgun (WGS) entry which is preliminary data.</text>
</comment>
<organism evidence="2 3">
    <name type="scientific">Mucilaginibacter terrae</name>
    <dbReference type="NCBI Taxonomy" id="1955052"/>
    <lineage>
        <taxon>Bacteria</taxon>
        <taxon>Pseudomonadati</taxon>
        <taxon>Bacteroidota</taxon>
        <taxon>Sphingobacteriia</taxon>
        <taxon>Sphingobacteriales</taxon>
        <taxon>Sphingobacteriaceae</taxon>
        <taxon>Mucilaginibacter</taxon>
    </lineage>
</organism>
<evidence type="ECO:0000313" key="3">
    <source>
        <dbReference type="Proteomes" id="UP001258315"/>
    </source>
</evidence>
<keyword evidence="1" id="KW-0732">Signal</keyword>
<dbReference type="SUPFAM" id="SSF88713">
    <property type="entry name" value="Glycoside hydrolase/deacetylase"/>
    <property type="match status" value="1"/>
</dbReference>
<evidence type="ECO:0000256" key="1">
    <source>
        <dbReference type="SAM" id="SignalP"/>
    </source>
</evidence>
<proteinExistence type="predicted"/>
<evidence type="ECO:0000313" key="2">
    <source>
        <dbReference type="EMBL" id="MDT3401937.1"/>
    </source>
</evidence>
<dbReference type="CDD" id="cd10963">
    <property type="entry name" value="CE4_RC0012_like"/>
    <property type="match status" value="1"/>
</dbReference>
<gene>
    <name evidence="2" type="ORF">QE417_001009</name>
</gene>
<protein>
    <recommendedName>
        <fullName evidence="4">Polysaccharide deacetylase</fullName>
    </recommendedName>
</protein>
<dbReference type="EMBL" id="JAVLVU010000001">
    <property type="protein sequence ID" value="MDT3401937.1"/>
    <property type="molecule type" value="Genomic_DNA"/>
</dbReference>
<name>A0ABU3GQ98_9SPHI</name>
<dbReference type="RefSeq" id="WP_311947943.1">
    <property type="nucleotide sequence ID" value="NZ_JAVLVU010000001.1"/>
</dbReference>
<keyword evidence="3" id="KW-1185">Reference proteome</keyword>
<dbReference type="InterPro" id="IPR011330">
    <property type="entry name" value="Glyco_hydro/deAcase_b/a-brl"/>
</dbReference>